<evidence type="ECO:0000313" key="2">
    <source>
        <dbReference type="EMBL" id="GFH47044.1"/>
    </source>
</evidence>
<keyword evidence="3" id="KW-1185">Reference proteome</keyword>
<comment type="caution">
    <text evidence="2">The sequence shown here is derived from an EMBL/GenBank/DDBJ whole genome shotgun (WGS) entry which is preliminary data.</text>
</comment>
<proteinExistence type="predicted"/>
<feature type="transmembrane region" description="Helical" evidence="1">
    <location>
        <begin position="320"/>
        <end position="347"/>
    </location>
</feature>
<sequence length="514" mass="55988">MTKIVVIGKGEFGNSLAQGLETSIVSTSNETPSVEQISATKFFSMAAEDMSRILTNVSYVMYCGRDLSENAPLMAAALQGARSISSSSGKTPLLHFIDWSNPDPQSESYDGAVAVASAVVSTPDQIVWKVTGLSSYDVSGHTGNKTATVYTSSASSTKPALDIPGIVWKPAPKNTLSGEVAARLMTRAEVERWYDAAWLSFAVYATGFGYVFTRYSQHVNGSYPDTMIPLYIADKAFGWTALWMMSVAPFAGNLLAIMNTFSGEGSTNGLDTINAVVCALIMAVPVFSFIFPWITWALARSIFTRWEKSISIKSMLVDLVSLKTETGVISFFFLMAHAFMGSLVAIPYKTKWFDADNKGRYYGNYEISLACGVIAFVLVTMLTIRSLIKEGSWMKLKPLYTYVSPLAILLATFHLIFMGYKGWNSLFDPASHGGQPSPNFAASMFSLGVIGAHIFLMVLGTKKRARNGVRVEKHSAVEAAFAKYKKIAASLDGTPHEKLSLDEGLWLDEGNYNA</sequence>
<keyword evidence="1" id="KW-0472">Membrane</keyword>
<feature type="transmembrane region" description="Helical" evidence="1">
    <location>
        <begin position="367"/>
        <end position="387"/>
    </location>
</feature>
<evidence type="ECO:0000313" key="3">
    <source>
        <dbReference type="Proteomes" id="UP001054902"/>
    </source>
</evidence>
<keyword evidence="1" id="KW-0812">Transmembrane</keyword>
<gene>
    <name evidence="2" type="ORF">CTEN210_03519</name>
</gene>
<accession>A0AAD3H224</accession>
<reference evidence="2 3" key="1">
    <citation type="journal article" date="2021" name="Sci. Rep.">
        <title>The genome of the diatom Chaetoceros tenuissimus carries an ancient integrated fragment of an extant virus.</title>
        <authorList>
            <person name="Hongo Y."/>
            <person name="Kimura K."/>
            <person name="Takaki Y."/>
            <person name="Yoshida Y."/>
            <person name="Baba S."/>
            <person name="Kobayashi G."/>
            <person name="Nagasaki K."/>
            <person name="Hano T."/>
            <person name="Tomaru Y."/>
        </authorList>
    </citation>
    <scope>NUCLEOTIDE SEQUENCE [LARGE SCALE GENOMIC DNA]</scope>
    <source>
        <strain evidence="2 3">NIES-3715</strain>
    </source>
</reference>
<dbReference type="AlphaFoldDB" id="A0AAD3H224"/>
<feature type="transmembrane region" description="Helical" evidence="1">
    <location>
        <begin position="273"/>
        <end position="299"/>
    </location>
</feature>
<keyword evidence="1" id="KW-1133">Transmembrane helix</keyword>
<name>A0AAD3H224_9STRA</name>
<evidence type="ECO:0000256" key="1">
    <source>
        <dbReference type="SAM" id="Phobius"/>
    </source>
</evidence>
<feature type="transmembrane region" description="Helical" evidence="1">
    <location>
        <begin position="440"/>
        <end position="460"/>
    </location>
</feature>
<protein>
    <submittedName>
        <fullName evidence="2">Uncharacterized protein</fullName>
    </submittedName>
</protein>
<feature type="transmembrane region" description="Helical" evidence="1">
    <location>
        <begin position="399"/>
        <end position="420"/>
    </location>
</feature>
<feature type="transmembrane region" description="Helical" evidence="1">
    <location>
        <begin position="236"/>
        <end position="261"/>
    </location>
</feature>
<dbReference type="Proteomes" id="UP001054902">
    <property type="component" value="Unassembled WGS sequence"/>
</dbReference>
<feature type="transmembrane region" description="Helical" evidence="1">
    <location>
        <begin position="196"/>
        <end position="215"/>
    </location>
</feature>
<organism evidence="2 3">
    <name type="scientific">Chaetoceros tenuissimus</name>
    <dbReference type="NCBI Taxonomy" id="426638"/>
    <lineage>
        <taxon>Eukaryota</taxon>
        <taxon>Sar</taxon>
        <taxon>Stramenopiles</taxon>
        <taxon>Ochrophyta</taxon>
        <taxon>Bacillariophyta</taxon>
        <taxon>Coscinodiscophyceae</taxon>
        <taxon>Chaetocerotophycidae</taxon>
        <taxon>Chaetocerotales</taxon>
        <taxon>Chaetocerotaceae</taxon>
        <taxon>Chaetoceros</taxon>
    </lineage>
</organism>
<dbReference type="EMBL" id="BLLK01000022">
    <property type="protein sequence ID" value="GFH47044.1"/>
    <property type="molecule type" value="Genomic_DNA"/>
</dbReference>